<organism evidence="1 2">
    <name type="scientific">Blautia wexlerae</name>
    <dbReference type="NCBI Taxonomy" id="418240"/>
    <lineage>
        <taxon>Bacteria</taxon>
        <taxon>Bacillati</taxon>
        <taxon>Bacillota</taxon>
        <taxon>Clostridia</taxon>
        <taxon>Lachnospirales</taxon>
        <taxon>Lachnospiraceae</taxon>
        <taxon>Blautia</taxon>
    </lineage>
</organism>
<dbReference type="EMBL" id="WWVQ01000027">
    <property type="protein sequence ID" value="MZL33869.1"/>
    <property type="molecule type" value="Genomic_DNA"/>
</dbReference>
<evidence type="ECO:0000313" key="2">
    <source>
        <dbReference type="Proteomes" id="UP000477285"/>
    </source>
</evidence>
<dbReference type="AlphaFoldDB" id="A0A6L8T2Z0"/>
<dbReference type="Proteomes" id="UP000477285">
    <property type="component" value="Unassembled WGS sequence"/>
</dbReference>
<proteinExistence type="predicted"/>
<gene>
    <name evidence="1" type="ORF">GT728_11835</name>
</gene>
<name>A0A6L8T2Z0_9FIRM</name>
<evidence type="ECO:0000313" key="1">
    <source>
        <dbReference type="EMBL" id="MZL33869.1"/>
    </source>
</evidence>
<accession>A0A6L8T2Z0</accession>
<comment type="caution">
    <text evidence="1">The sequence shown here is derived from an EMBL/GenBank/DDBJ whole genome shotgun (WGS) entry which is preliminary data.</text>
</comment>
<reference evidence="1 2" key="1">
    <citation type="journal article" date="2019" name="Nat. Med.">
        <title>A library of human gut bacterial isolates paired with longitudinal multiomics data enables mechanistic microbiome research.</title>
        <authorList>
            <person name="Poyet M."/>
            <person name="Groussin M."/>
            <person name="Gibbons S.M."/>
            <person name="Avila-Pacheco J."/>
            <person name="Jiang X."/>
            <person name="Kearney S.M."/>
            <person name="Perrotta A.R."/>
            <person name="Berdy B."/>
            <person name="Zhao S."/>
            <person name="Lieberman T.D."/>
            <person name="Swanson P.K."/>
            <person name="Smith M."/>
            <person name="Roesemann S."/>
            <person name="Alexander J.E."/>
            <person name="Rich S.A."/>
            <person name="Livny J."/>
            <person name="Vlamakis H."/>
            <person name="Clish C."/>
            <person name="Bullock K."/>
            <person name="Deik A."/>
            <person name="Scott J."/>
            <person name="Pierce K.A."/>
            <person name="Xavier R.J."/>
            <person name="Alm E.J."/>
        </authorList>
    </citation>
    <scope>NUCLEOTIDE SEQUENCE [LARGE SCALE GENOMIC DNA]</scope>
    <source>
        <strain evidence="1 2">BIOML-A1</strain>
    </source>
</reference>
<protein>
    <submittedName>
        <fullName evidence="1">Uncharacterized protein</fullName>
    </submittedName>
</protein>
<sequence>MKYVLIFSDGESIEAETCETRKEAHEKMVKSYEEYYPEDQNETWADMSYLGEESALLYLNGDGTCCWSIYAITTRLPESSRELRRNNMSKILCHPEDKSICTFISKGSRCICGSNCFHYRDVDGVIAGYCNACGRLRGYPTRKPDGLWITKED</sequence>
<dbReference type="RefSeq" id="WP_161233853.1">
    <property type="nucleotide sequence ID" value="NZ_JBCLNB010000040.1"/>
</dbReference>